<reference evidence="2" key="1">
    <citation type="submission" date="2019-08" db="EMBL/GenBank/DDBJ databases">
        <authorList>
            <person name="Kucharzyk K."/>
            <person name="Murdoch R.W."/>
            <person name="Higgins S."/>
            <person name="Loffler F."/>
        </authorList>
    </citation>
    <scope>NUCLEOTIDE SEQUENCE</scope>
</reference>
<gene>
    <name evidence="2" type="ORF">SDC9_75398</name>
</gene>
<evidence type="ECO:0000259" key="1">
    <source>
        <dbReference type="SMART" id="SM00936"/>
    </source>
</evidence>
<sequence>MAAQEGVVLGEVAVRRGQLDTVHYAAKVNYTLVIESGSQSDVMVTTVVIEHVEAPVSKGQEVGHLDITYRNQLQGQVPLVATEDIVRGNWLKILWQIVSEFFNKMIRFNS</sequence>
<accession>A0A644YKN3</accession>
<evidence type="ECO:0000313" key="2">
    <source>
        <dbReference type="EMBL" id="MPM28867.1"/>
    </source>
</evidence>
<dbReference type="GO" id="GO:0006508">
    <property type="term" value="P:proteolysis"/>
    <property type="evidence" value="ECO:0007669"/>
    <property type="project" value="InterPro"/>
</dbReference>
<dbReference type="GO" id="GO:0009002">
    <property type="term" value="F:serine-type D-Ala-D-Ala carboxypeptidase activity"/>
    <property type="evidence" value="ECO:0007669"/>
    <property type="project" value="InterPro"/>
</dbReference>
<dbReference type="EMBL" id="VSSQ01005368">
    <property type="protein sequence ID" value="MPM28867.1"/>
    <property type="molecule type" value="Genomic_DNA"/>
</dbReference>
<dbReference type="SMART" id="SM00936">
    <property type="entry name" value="PBP5_C"/>
    <property type="match status" value="1"/>
</dbReference>
<dbReference type="InterPro" id="IPR037167">
    <property type="entry name" value="Peptidase_S11_C_sf"/>
</dbReference>
<dbReference type="InterPro" id="IPR015956">
    <property type="entry name" value="Peniciliin-bd_prot_C_sf"/>
</dbReference>
<name>A0A644YKN3_9ZZZZ</name>
<dbReference type="InterPro" id="IPR012907">
    <property type="entry name" value="Peptidase_S11_C"/>
</dbReference>
<organism evidence="2">
    <name type="scientific">bioreactor metagenome</name>
    <dbReference type="NCBI Taxonomy" id="1076179"/>
    <lineage>
        <taxon>unclassified sequences</taxon>
        <taxon>metagenomes</taxon>
        <taxon>ecological metagenomes</taxon>
    </lineage>
</organism>
<protein>
    <recommendedName>
        <fullName evidence="1">Peptidase S11 D-Ala-D-Ala carboxypeptidase A C-terminal domain-containing protein</fullName>
    </recommendedName>
</protein>
<dbReference type="AlphaFoldDB" id="A0A644YKN3"/>
<dbReference type="Pfam" id="PF07943">
    <property type="entry name" value="PBP5_C"/>
    <property type="match status" value="1"/>
</dbReference>
<comment type="caution">
    <text evidence="2">The sequence shown here is derived from an EMBL/GenBank/DDBJ whole genome shotgun (WGS) entry which is preliminary data.</text>
</comment>
<dbReference type="SUPFAM" id="SSF69189">
    <property type="entry name" value="Penicillin-binding protein associated domain"/>
    <property type="match status" value="1"/>
</dbReference>
<dbReference type="Gene3D" id="2.60.410.10">
    <property type="entry name" value="D-Ala-D-Ala carboxypeptidase, C-terminal domain"/>
    <property type="match status" value="1"/>
</dbReference>
<feature type="domain" description="Peptidase S11 D-Ala-D-Ala carboxypeptidase A C-terminal" evidence="1">
    <location>
        <begin position="2"/>
        <end position="87"/>
    </location>
</feature>
<proteinExistence type="predicted"/>